<sequence length="1458" mass="165473">MHCTIFLVLVQTLLCVATDDSPFQLNNKATGFCLVKTNNQCNEIRWTTGDRLLVPQSTRKCLGVQGKSVGSEISLYDCDENSELQKWECKNETVLALKGQELYIELNADNTAVLSKTLGPNNHLTISGTSKGACTRTFRELFSIGGNAAGLPCMFPFMYKDQWYSDCTTFDTADQQLWCAVETKYENERWGYCPTASRYTWNNHPITGAYYQLNRQAALTWPQAEVSCKQQGASLLSITDPNEQAYVTAILGEGGSKLWIGLIVDPEHGWKWTNGRPYRYIKWDSGHPLPSPGYTCAILDPATRYSWQSLSCTKKLGYICYSKSAEETPTQAAETGFCSQAWIPYNGHCFHLNRTQKTWPEAQRQCRDEGGELVSMRNLEDQSFVISQLGYESTDELWIGLNDRKTEGLFDWSDHATVSFTSWEYGKPAVATNTKDCVLIRGKNGNWADDTCESKHGFICMKMSALTPSGEEVEQDPDCKTGWRKHGSYCYFIGTNKKTFDEAKDDCEVSNSYLADVSTGVDNAFLVSLVGLRPEKYFWIGLSNQKNINEFVWTNTDKVRFTHWNAEMPGHQQGCVAMKTGIYAGLWDVLPCTNKEKYICKHKAEGAVLTPAPPTNNPPKCADGWTKLPSRNSCFKEFIGQPFKQRTWFEAKDYCVAIGGDLISIHSALDEELLQNKPSYSYRSNTVWIGLSAPDPGAGYVWSDGSPLHFQNWQTDEPNNKNNVESCTEMEVRGSRMTYEQSGSWNDIHCEVYHGWICQINAGVTPKPAPGDVTPDYNTTSDGWLEWNGAQYYINSASMAMEDARRYCQQRHGDLVTIHSEAENVFLWKQVSKNHGLYWLGLNVDLDGSSGWMNGDPVVFERWDENQPDFKHNDENCAAMTNFMGFWHDYNCGFDHKSICKRTNSPPVNATVVPTVLPTGNCPETWKKFNSKCYSIITEKETWEGARSQCKAKGGNLVSILSRHEQVFLAMEMAKAPTTDLWIGAHNKHGKFVWTDGRRMSYTNWGSYRNTIRRIHDLYWNPHVRYHMIDMDYEERHFIYSFEENRCVSMTTDTKIGIGKWVKRSSCNDTCGYVCLQNLVPSEHMSPDPTIPTGYVKIFNDSMKLVTEKMNWDAANKYCKDDGAGLASLRNEWTKTYIELMALNLQAPLWIGLNKKLTGGYFRYIDGWHMSLSNWGATEPRTDRPCVYMDVDGTWKTAYCSENKTTVCMKSTDVAPTEPSSYPGYCPEDPETSRYNRHKSTWLSFRGNCYLFITDTVSWSHASTSCVQHGASLASIEDPFEQSFIERNIKTFEDSQSSFWTGLYKTHSGKWQWLDKTVIDYSNWENGISGQGDYGMIKSSNGKWRSGTRWSEKPYICKTPKVPGTYETTTEKPRVELQPGRHHIILSAVMATLLTVIGIAILLFIFKKSGHHLTISEKFNTFDNPLFFNNERARPDLVDTNKLVANDEEENSGSVITV</sequence>
<dbReference type="Pfam" id="PF00040">
    <property type="entry name" value="fn2"/>
    <property type="match status" value="1"/>
</dbReference>
<feature type="domain" description="C-type lectin" evidence="11">
    <location>
        <begin position="206"/>
        <end position="321"/>
    </location>
</feature>
<evidence type="ECO:0000256" key="10">
    <source>
        <dbReference type="SAM" id="SignalP"/>
    </source>
</evidence>
<dbReference type="FunFam" id="3.10.100.10:FF:000014">
    <property type="entry name" value="Macrophage mannose receptor 1"/>
    <property type="match status" value="1"/>
</dbReference>
<dbReference type="InterPro" id="IPR016186">
    <property type="entry name" value="C-type_lectin-like/link_sf"/>
</dbReference>
<reference evidence="14" key="1">
    <citation type="submission" date="2025-08" db="UniProtKB">
        <authorList>
            <consortium name="RefSeq"/>
        </authorList>
    </citation>
    <scope>IDENTIFICATION</scope>
</reference>
<dbReference type="OrthoDB" id="6356110at2759"/>
<dbReference type="FunFam" id="3.10.100.10:FF:000022">
    <property type="entry name" value="Mannose receptor C-type 1"/>
    <property type="match status" value="1"/>
</dbReference>
<dbReference type="PROSITE" id="PS00615">
    <property type="entry name" value="C_TYPE_LECTIN_1"/>
    <property type="match status" value="2"/>
</dbReference>
<dbReference type="InterPro" id="IPR001304">
    <property type="entry name" value="C-type_lectin-like"/>
</dbReference>
<dbReference type="PROSITE" id="PS51092">
    <property type="entry name" value="FN2_2"/>
    <property type="match status" value="1"/>
</dbReference>
<feature type="domain" description="C-type lectin" evidence="11">
    <location>
        <begin position="486"/>
        <end position="601"/>
    </location>
</feature>
<dbReference type="CDD" id="cd00037">
    <property type="entry name" value="CLECT"/>
    <property type="match status" value="8"/>
</dbReference>
<gene>
    <name evidence="14" type="primary">LOC114844919</name>
</gene>
<evidence type="ECO:0000256" key="4">
    <source>
        <dbReference type="ARBA" id="ARBA00022989"/>
    </source>
</evidence>
<dbReference type="Gene3D" id="2.10.10.10">
    <property type="entry name" value="Fibronectin, type II, collagen-binding"/>
    <property type="match status" value="1"/>
</dbReference>
<evidence type="ECO:0000256" key="2">
    <source>
        <dbReference type="ARBA" id="ARBA00022692"/>
    </source>
</evidence>
<evidence type="ECO:0000256" key="5">
    <source>
        <dbReference type="ARBA" id="ARBA00023136"/>
    </source>
</evidence>
<evidence type="ECO:0000259" key="12">
    <source>
        <dbReference type="PROSITE" id="PS51092"/>
    </source>
</evidence>
<dbReference type="SUPFAM" id="SSF56436">
    <property type="entry name" value="C-type lectin-like"/>
    <property type="match status" value="8"/>
</dbReference>
<organism evidence="13 14">
    <name type="scientific">Betta splendens</name>
    <name type="common">Siamese fighting fish</name>
    <dbReference type="NCBI Taxonomy" id="158456"/>
    <lineage>
        <taxon>Eukaryota</taxon>
        <taxon>Metazoa</taxon>
        <taxon>Chordata</taxon>
        <taxon>Craniata</taxon>
        <taxon>Vertebrata</taxon>
        <taxon>Euteleostomi</taxon>
        <taxon>Actinopterygii</taxon>
        <taxon>Neopterygii</taxon>
        <taxon>Teleostei</taxon>
        <taxon>Neoteleostei</taxon>
        <taxon>Acanthomorphata</taxon>
        <taxon>Anabantaria</taxon>
        <taxon>Anabantiformes</taxon>
        <taxon>Anabantoidei</taxon>
        <taxon>Osphronemidae</taxon>
        <taxon>Betta</taxon>
    </lineage>
</organism>
<dbReference type="KEGG" id="bspl:114844919"/>
<evidence type="ECO:0000256" key="1">
    <source>
        <dbReference type="ARBA" id="ARBA00004167"/>
    </source>
</evidence>
<dbReference type="SMART" id="SM00034">
    <property type="entry name" value="CLECT"/>
    <property type="match status" value="8"/>
</dbReference>
<feature type="domain" description="C-type lectin" evidence="11">
    <location>
        <begin position="787"/>
        <end position="901"/>
    </location>
</feature>
<feature type="chain" id="PRO_5027701891" evidence="10">
    <location>
        <begin position="18"/>
        <end position="1458"/>
    </location>
</feature>
<dbReference type="FunFam" id="2.10.10.10:FF:000001">
    <property type="entry name" value="Fibronectin 1a isoform 1"/>
    <property type="match status" value="1"/>
</dbReference>
<dbReference type="InterPro" id="IPR013806">
    <property type="entry name" value="Kringle-like"/>
</dbReference>
<proteinExistence type="predicted"/>
<dbReference type="Gene3D" id="3.10.100.10">
    <property type="entry name" value="Mannose-Binding Protein A, subunit A"/>
    <property type="match status" value="8"/>
</dbReference>
<dbReference type="GO" id="GO:0016020">
    <property type="term" value="C:membrane"/>
    <property type="evidence" value="ECO:0007669"/>
    <property type="project" value="UniProtKB-SubCell"/>
</dbReference>
<dbReference type="PROSITE" id="PS50231">
    <property type="entry name" value="RICIN_B_LECTIN"/>
    <property type="match status" value="1"/>
</dbReference>
<comment type="caution">
    <text evidence="8">Lacks conserved residue(s) required for the propagation of feature annotation.</text>
</comment>
<feature type="domain" description="Fibronectin type-II" evidence="12">
    <location>
        <begin position="148"/>
        <end position="195"/>
    </location>
</feature>
<evidence type="ECO:0000256" key="3">
    <source>
        <dbReference type="ARBA" id="ARBA00022737"/>
    </source>
</evidence>
<keyword evidence="6 8" id="KW-1015">Disulfide bond</keyword>
<dbReference type="SUPFAM" id="SSF50370">
    <property type="entry name" value="Ricin B-like lectins"/>
    <property type="match status" value="1"/>
</dbReference>
<dbReference type="InterPro" id="IPR050111">
    <property type="entry name" value="C-type_lectin/snaclec_domain"/>
</dbReference>
<evidence type="ECO:0000313" key="14">
    <source>
        <dbReference type="RefSeq" id="XP_028988444.1"/>
    </source>
</evidence>
<feature type="transmembrane region" description="Helical" evidence="9">
    <location>
        <begin position="1384"/>
        <end position="1406"/>
    </location>
</feature>
<feature type="domain" description="C-type lectin" evidence="11">
    <location>
        <begin position="630"/>
        <end position="759"/>
    </location>
</feature>
<dbReference type="InterPro" id="IPR036943">
    <property type="entry name" value="FN_type2_sf"/>
</dbReference>
<keyword evidence="2 9" id="KW-0812">Transmembrane</keyword>
<feature type="domain" description="C-type lectin" evidence="11">
    <location>
        <begin position="929"/>
        <end position="1076"/>
    </location>
</feature>
<protein>
    <submittedName>
        <fullName evidence="14">Macrophage mannose receptor 1-like</fullName>
    </submittedName>
</protein>
<feature type="signal peptide" evidence="10">
    <location>
        <begin position="1"/>
        <end position="17"/>
    </location>
</feature>
<comment type="subcellular location">
    <subcellularLocation>
        <location evidence="1">Membrane</location>
        <topology evidence="1">Single-pass membrane protein</topology>
    </subcellularLocation>
</comment>
<evidence type="ECO:0000256" key="6">
    <source>
        <dbReference type="ARBA" id="ARBA00023157"/>
    </source>
</evidence>
<evidence type="ECO:0000256" key="8">
    <source>
        <dbReference type="PROSITE-ProRule" id="PRU00479"/>
    </source>
</evidence>
<dbReference type="InParanoid" id="A0A6P7L5G6"/>
<dbReference type="InterPro" id="IPR000562">
    <property type="entry name" value="FN_type2_dom"/>
</dbReference>
<feature type="domain" description="C-type lectin" evidence="11">
    <location>
        <begin position="345"/>
        <end position="461"/>
    </location>
</feature>
<evidence type="ECO:0000259" key="11">
    <source>
        <dbReference type="PROSITE" id="PS50041"/>
    </source>
</evidence>
<evidence type="ECO:0000313" key="13">
    <source>
        <dbReference type="Proteomes" id="UP000515150"/>
    </source>
</evidence>
<keyword evidence="10" id="KW-0732">Signal</keyword>
<accession>A0A6P7L5G6</accession>
<dbReference type="CDD" id="cd00062">
    <property type="entry name" value="FN2"/>
    <property type="match status" value="1"/>
</dbReference>
<dbReference type="SUPFAM" id="SSF57440">
    <property type="entry name" value="Kringle-like"/>
    <property type="match status" value="1"/>
</dbReference>
<dbReference type="PANTHER" id="PTHR22803">
    <property type="entry name" value="MANNOSE, PHOSPHOLIPASE, LECTIN RECEPTOR RELATED"/>
    <property type="match status" value="1"/>
</dbReference>
<keyword evidence="7" id="KW-0325">Glycoprotein</keyword>
<feature type="domain" description="C-type lectin" evidence="11">
    <location>
        <begin position="1245"/>
        <end position="1358"/>
    </location>
</feature>
<dbReference type="RefSeq" id="XP_028988444.1">
    <property type="nucleotide sequence ID" value="XM_029132611.2"/>
</dbReference>
<dbReference type="Pfam" id="PF00059">
    <property type="entry name" value="Lectin_C"/>
    <property type="match status" value="8"/>
</dbReference>
<dbReference type="PROSITE" id="PS50041">
    <property type="entry name" value="C_TYPE_LECTIN_2"/>
    <property type="match status" value="8"/>
</dbReference>
<evidence type="ECO:0000256" key="7">
    <source>
        <dbReference type="ARBA" id="ARBA00023180"/>
    </source>
</evidence>
<keyword evidence="13" id="KW-1185">Reference proteome</keyword>
<dbReference type="InterPro" id="IPR016187">
    <property type="entry name" value="CTDL_fold"/>
</dbReference>
<dbReference type="InterPro" id="IPR035992">
    <property type="entry name" value="Ricin_B-like_lectins"/>
</dbReference>
<keyword evidence="4 9" id="KW-1133">Transmembrane helix</keyword>
<feature type="domain" description="C-type lectin" evidence="11">
    <location>
        <begin position="1098"/>
        <end position="1209"/>
    </location>
</feature>
<dbReference type="SMART" id="SM00059">
    <property type="entry name" value="FN2"/>
    <property type="match status" value="1"/>
</dbReference>
<dbReference type="Gene3D" id="2.80.10.50">
    <property type="match status" value="1"/>
</dbReference>
<name>A0A6P7L5G6_BETSP</name>
<dbReference type="Proteomes" id="UP000515150">
    <property type="component" value="Chromosome 17"/>
</dbReference>
<keyword evidence="3" id="KW-0677">Repeat</keyword>
<evidence type="ECO:0000256" key="9">
    <source>
        <dbReference type="SAM" id="Phobius"/>
    </source>
</evidence>
<dbReference type="GeneID" id="114844919"/>
<keyword evidence="5 9" id="KW-0472">Membrane</keyword>
<dbReference type="InterPro" id="IPR018378">
    <property type="entry name" value="C-type_lectin_CS"/>
</dbReference>
<feature type="disulfide bond" evidence="8">
    <location>
        <begin position="153"/>
        <end position="179"/>
    </location>
</feature>